<dbReference type="PANTHER" id="PTHR43975">
    <property type="entry name" value="ZGC:101858"/>
    <property type="match status" value="1"/>
</dbReference>
<dbReference type="EMBL" id="ODYU01001753">
    <property type="protein sequence ID" value="SOQ38389.1"/>
    <property type="molecule type" value="Genomic_DNA"/>
</dbReference>
<dbReference type="SUPFAM" id="SSF51735">
    <property type="entry name" value="NAD(P)-binding Rossmann-fold domains"/>
    <property type="match status" value="1"/>
</dbReference>
<dbReference type="Pfam" id="PF13561">
    <property type="entry name" value="adh_short_C2"/>
    <property type="match status" value="1"/>
</dbReference>
<dbReference type="PRINTS" id="PR00080">
    <property type="entry name" value="SDRFAMILY"/>
</dbReference>
<organism evidence="2">
    <name type="scientific">Spodoptera frugiperda</name>
    <name type="common">Fall armyworm</name>
    <dbReference type="NCBI Taxonomy" id="7108"/>
    <lineage>
        <taxon>Eukaryota</taxon>
        <taxon>Metazoa</taxon>
        <taxon>Ecdysozoa</taxon>
        <taxon>Arthropoda</taxon>
        <taxon>Hexapoda</taxon>
        <taxon>Insecta</taxon>
        <taxon>Pterygota</taxon>
        <taxon>Neoptera</taxon>
        <taxon>Endopterygota</taxon>
        <taxon>Lepidoptera</taxon>
        <taxon>Glossata</taxon>
        <taxon>Ditrysia</taxon>
        <taxon>Noctuoidea</taxon>
        <taxon>Noctuidae</taxon>
        <taxon>Amphipyrinae</taxon>
        <taxon>Spodoptera</taxon>
    </lineage>
</organism>
<dbReference type="PROSITE" id="PS00061">
    <property type="entry name" value="ADH_SHORT"/>
    <property type="match status" value="1"/>
</dbReference>
<dbReference type="InterPro" id="IPR036291">
    <property type="entry name" value="NAD(P)-bd_dom_sf"/>
</dbReference>
<gene>
    <name evidence="2" type="ORF">SFRICE_024236</name>
</gene>
<evidence type="ECO:0000256" key="1">
    <source>
        <dbReference type="ARBA" id="ARBA00023002"/>
    </source>
</evidence>
<dbReference type="PANTHER" id="PTHR43975:SF2">
    <property type="entry name" value="EG:BACR7A4.14 PROTEIN-RELATED"/>
    <property type="match status" value="1"/>
</dbReference>
<dbReference type="Gene3D" id="3.40.50.720">
    <property type="entry name" value="NAD(P)-binding Rossmann-like Domain"/>
    <property type="match status" value="1"/>
</dbReference>
<reference evidence="2" key="1">
    <citation type="submission" date="2016-07" db="EMBL/GenBank/DDBJ databases">
        <authorList>
            <person name="Bretaudeau A."/>
        </authorList>
    </citation>
    <scope>NUCLEOTIDE SEQUENCE</scope>
    <source>
        <strain evidence="2">Rice</strain>
        <tissue evidence="2">Whole body</tissue>
    </source>
</reference>
<evidence type="ECO:0000313" key="2">
    <source>
        <dbReference type="EMBL" id="SOQ38389.1"/>
    </source>
</evidence>
<dbReference type="FunFam" id="3.40.50.720:FF:000084">
    <property type="entry name" value="Short-chain dehydrogenase reductase"/>
    <property type="match status" value="1"/>
</dbReference>
<proteinExistence type="predicted"/>
<dbReference type="InterPro" id="IPR002347">
    <property type="entry name" value="SDR_fam"/>
</dbReference>
<protein>
    <submittedName>
        <fullName evidence="2">SFRICE_024236</fullName>
    </submittedName>
</protein>
<accession>A0A2H1VC15</accession>
<dbReference type="InterPro" id="IPR020904">
    <property type="entry name" value="Sc_DH/Rdtase_CS"/>
</dbReference>
<dbReference type="AlphaFoldDB" id="A0A2H1VC15"/>
<dbReference type="PROSITE" id="PS51257">
    <property type="entry name" value="PROKAR_LIPOPROTEIN"/>
    <property type="match status" value="1"/>
</dbReference>
<dbReference type="GO" id="GO:0016491">
    <property type="term" value="F:oxidoreductase activity"/>
    <property type="evidence" value="ECO:0007669"/>
    <property type="project" value="UniProtKB-KW"/>
</dbReference>
<keyword evidence="1" id="KW-0560">Oxidoreductase</keyword>
<sequence length="256" mass="27251">MFTDKVVLITGASSGIGAACALAFAKSSATLSLVGRNLDNLNNIGHLCEKLNHIKPLLIVADVTSDTDLDKIVEETANKFGKINVLINNAGINSVPETHSSAETYDRVMATNLRATYLLTTKATPYLLKTKGNVVNISSILSNKPLPIMTPYCMSKAAIDMLTKCTALQLGPRGVRVNAVNPGPVKTEMFRRGGMSDTDCDRMFAGIEMSAPLKKTTKGENVAELVMFLASDRATCITGSCFVIDCGLMLGDAGNL</sequence>
<dbReference type="PRINTS" id="PR00081">
    <property type="entry name" value="GDHRDH"/>
</dbReference>
<name>A0A2H1VC15_SPOFR</name>